<reference evidence="7 8" key="1">
    <citation type="submission" date="2019-10" db="EMBL/GenBank/DDBJ databases">
        <title>Assembly and Annotation for the nematode Trichostrongylus colubriformis.</title>
        <authorList>
            <person name="Martin J."/>
        </authorList>
    </citation>
    <scope>NUCLEOTIDE SEQUENCE [LARGE SCALE GENOMIC DNA]</scope>
    <source>
        <strain evidence="7">G859</strain>
        <tissue evidence="7">Whole worm</tissue>
    </source>
</reference>
<dbReference type="InterPro" id="IPR050271">
    <property type="entry name" value="UDP-glycosyltransferase"/>
</dbReference>
<dbReference type="GO" id="GO:0015020">
    <property type="term" value="F:glucuronosyltransferase activity"/>
    <property type="evidence" value="ECO:0007669"/>
    <property type="project" value="UniProtKB-EC"/>
</dbReference>
<keyword evidence="4" id="KW-0808">Transferase</keyword>
<dbReference type="EC" id="2.4.1.17" evidence="2"/>
<comment type="caution">
    <text evidence="7">The sequence shown here is derived from an EMBL/GenBank/DDBJ whole genome shotgun (WGS) entry which is preliminary data.</text>
</comment>
<dbReference type="SUPFAM" id="SSF53756">
    <property type="entry name" value="UDP-Glycosyltransferase/glycogen phosphorylase"/>
    <property type="match status" value="1"/>
</dbReference>
<evidence type="ECO:0000313" key="8">
    <source>
        <dbReference type="Proteomes" id="UP001331761"/>
    </source>
</evidence>
<dbReference type="PANTHER" id="PTHR48043">
    <property type="entry name" value="EG:EG0003.4 PROTEIN-RELATED"/>
    <property type="match status" value="1"/>
</dbReference>
<dbReference type="Proteomes" id="UP001331761">
    <property type="component" value="Unassembled WGS sequence"/>
</dbReference>
<evidence type="ECO:0000256" key="6">
    <source>
        <dbReference type="ARBA" id="ARBA00047475"/>
    </source>
</evidence>
<proteinExistence type="inferred from homology"/>
<organism evidence="7 8">
    <name type="scientific">Trichostrongylus colubriformis</name>
    <name type="common">Black scour worm</name>
    <dbReference type="NCBI Taxonomy" id="6319"/>
    <lineage>
        <taxon>Eukaryota</taxon>
        <taxon>Metazoa</taxon>
        <taxon>Ecdysozoa</taxon>
        <taxon>Nematoda</taxon>
        <taxon>Chromadorea</taxon>
        <taxon>Rhabditida</taxon>
        <taxon>Rhabditina</taxon>
        <taxon>Rhabditomorpha</taxon>
        <taxon>Strongyloidea</taxon>
        <taxon>Trichostrongylidae</taxon>
        <taxon>Trichostrongylus</taxon>
    </lineage>
</organism>
<gene>
    <name evidence="7" type="ORF">GCK32_016804</name>
</gene>
<evidence type="ECO:0000256" key="4">
    <source>
        <dbReference type="ARBA" id="ARBA00022679"/>
    </source>
</evidence>
<dbReference type="PANTHER" id="PTHR48043:SF23">
    <property type="entry name" value="UDP-GLUCURONOSYLTRANSFERASE"/>
    <property type="match status" value="1"/>
</dbReference>
<dbReference type="InterPro" id="IPR002213">
    <property type="entry name" value="UDP_glucos_trans"/>
</dbReference>
<comment type="catalytic activity">
    <reaction evidence="6">
        <text>glucuronate acceptor + UDP-alpha-D-glucuronate = acceptor beta-D-glucuronoside + UDP + H(+)</text>
        <dbReference type="Rhea" id="RHEA:21032"/>
        <dbReference type="ChEBI" id="CHEBI:15378"/>
        <dbReference type="ChEBI" id="CHEBI:58052"/>
        <dbReference type="ChEBI" id="CHEBI:58223"/>
        <dbReference type="ChEBI" id="CHEBI:132367"/>
        <dbReference type="ChEBI" id="CHEBI:132368"/>
        <dbReference type="EC" id="2.4.1.17"/>
    </reaction>
</comment>
<dbReference type="EMBL" id="WIXE01024527">
    <property type="protein sequence ID" value="KAK5965527.1"/>
    <property type="molecule type" value="Genomic_DNA"/>
</dbReference>
<sequence length="162" mass="17838">MRFMGTIADTLHDAGHDVTVLHPVVYADLVHEVSKKSKQLIVDMPEPVSKKFDIKGMGIWNPASQSIMGRLKMAISFSNLQRESCEYLVGNNRTISFLRGERFDVGISEVLTPCGFGLFELINIPHMVGASATGVIDSMNEFIEVPIMPSFMPGECVTAFSV</sequence>
<keyword evidence="8" id="KW-1185">Reference proteome</keyword>
<keyword evidence="3" id="KW-0328">Glycosyltransferase</keyword>
<keyword evidence="5" id="KW-0732">Signal</keyword>
<comment type="similarity">
    <text evidence="1">Belongs to the UDP-glycosyltransferase family.</text>
</comment>
<evidence type="ECO:0000256" key="1">
    <source>
        <dbReference type="ARBA" id="ARBA00009995"/>
    </source>
</evidence>
<accession>A0AAN8ET84</accession>
<evidence type="ECO:0000313" key="7">
    <source>
        <dbReference type="EMBL" id="KAK5965527.1"/>
    </source>
</evidence>
<evidence type="ECO:0000256" key="3">
    <source>
        <dbReference type="ARBA" id="ARBA00022676"/>
    </source>
</evidence>
<evidence type="ECO:0000256" key="2">
    <source>
        <dbReference type="ARBA" id="ARBA00012544"/>
    </source>
</evidence>
<name>A0AAN8ET84_TRICO</name>
<dbReference type="AlphaFoldDB" id="A0AAN8ET84"/>
<evidence type="ECO:0000256" key="5">
    <source>
        <dbReference type="ARBA" id="ARBA00022729"/>
    </source>
</evidence>
<dbReference type="Pfam" id="PF00201">
    <property type="entry name" value="UDPGT"/>
    <property type="match status" value="1"/>
</dbReference>
<protein>
    <recommendedName>
        <fullName evidence="2">glucuronosyltransferase</fullName>
        <ecNumber evidence="2">2.4.1.17</ecNumber>
    </recommendedName>
</protein>